<dbReference type="InterPro" id="IPR009040">
    <property type="entry name" value="Ferritin-like_diiron"/>
</dbReference>
<keyword evidence="12" id="KW-0560">Oxidoreductase</keyword>
<evidence type="ECO:0000256" key="9">
    <source>
        <dbReference type="PIRNR" id="PIRNR002560"/>
    </source>
</evidence>
<reference evidence="13" key="1">
    <citation type="submission" date="2023-07" db="EMBL/GenBank/DDBJ databases">
        <title>30 novel species of actinomycetes from the DSMZ collection.</title>
        <authorList>
            <person name="Nouioui I."/>
        </authorList>
    </citation>
    <scope>NUCLEOTIDE SEQUENCE [LARGE SCALE GENOMIC DNA]</scope>
    <source>
        <strain evidence="13">DSM 44915</strain>
    </source>
</reference>
<dbReference type="RefSeq" id="WP_311663707.1">
    <property type="nucleotide sequence ID" value="NZ_JAVREO010000001.1"/>
</dbReference>
<evidence type="ECO:0000256" key="6">
    <source>
        <dbReference type="ARBA" id="ARBA00023004"/>
    </source>
</evidence>
<evidence type="ECO:0000259" key="11">
    <source>
        <dbReference type="PROSITE" id="PS50905"/>
    </source>
</evidence>
<keyword evidence="4 10" id="KW-0349">Heme</keyword>
<dbReference type="EC" id="1.16.3.1" evidence="9"/>
<accession>A0ABU2JIX2</accession>
<keyword evidence="13" id="KW-1185">Reference proteome</keyword>
<keyword evidence="6 9" id="KW-0408">Iron</keyword>
<keyword evidence="3 9" id="KW-0409">Iron storage</keyword>
<feature type="domain" description="Ferritin-like diiron" evidence="11">
    <location>
        <begin position="1"/>
        <end position="145"/>
    </location>
</feature>
<dbReference type="PIRSF" id="PIRSF002560">
    <property type="entry name" value="Bacterioferritin"/>
    <property type="match status" value="1"/>
</dbReference>
<comment type="cofactor">
    <cofactor evidence="1">
        <name>heme b</name>
        <dbReference type="ChEBI" id="CHEBI:60344"/>
    </cofactor>
</comment>
<comment type="catalytic activity">
    <reaction evidence="7">
        <text>Fe(2+)(in) = Fe(2+)(out)</text>
        <dbReference type="Rhea" id="RHEA:28486"/>
        <dbReference type="ChEBI" id="CHEBI:29033"/>
    </reaction>
</comment>
<dbReference type="Gene3D" id="1.20.1260.10">
    <property type="match status" value="1"/>
</dbReference>
<dbReference type="PROSITE" id="PS00549">
    <property type="entry name" value="BACTERIOFERRITIN"/>
    <property type="match status" value="1"/>
</dbReference>
<comment type="catalytic activity">
    <reaction evidence="8 9">
        <text>4 Fe(2+) + O2 + 4 H(+) = 4 Fe(3+) + 2 H2O</text>
        <dbReference type="Rhea" id="RHEA:11148"/>
        <dbReference type="ChEBI" id="CHEBI:15377"/>
        <dbReference type="ChEBI" id="CHEBI:15378"/>
        <dbReference type="ChEBI" id="CHEBI:15379"/>
        <dbReference type="ChEBI" id="CHEBI:29033"/>
        <dbReference type="ChEBI" id="CHEBI:29034"/>
        <dbReference type="EC" id="1.16.3.1"/>
    </reaction>
</comment>
<dbReference type="InterPro" id="IPR012347">
    <property type="entry name" value="Ferritin-like"/>
</dbReference>
<comment type="function">
    <text evidence="9">Iron-storage protein, whose ferroxidase center binds Fe(2+), oxidizes it using dioxygen to Fe(3+), and participates in the subsequent Fe(3+) oxide mineral core formation within the central cavity of the BFR protein shell.</text>
</comment>
<dbReference type="PANTHER" id="PTHR30295">
    <property type="entry name" value="BACTERIOFERRITIN"/>
    <property type="match status" value="1"/>
</dbReference>
<dbReference type="InterPro" id="IPR008331">
    <property type="entry name" value="Ferritin_DPS_dom"/>
</dbReference>
<evidence type="ECO:0000256" key="2">
    <source>
        <dbReference type="ARBA" id="ARBA00011637"/>
    </source>
</evidence>
<evidence type="ECO:0000256" key="10">
    <source>
        <dbReference type="RuleBase" id="RU000623"/>
    </source>
</evidence>
<evidence type="ECO:0000256" key="8">
    <source>
        <dbReference type="ARBA" id="ARBA00047990"/>
    </source>
</evidence>
<evidence type="ECO:0000256" key="1">
    <source>
        <dbReference type="ARBA" id="ARBA00001970"/>
    </source>
</evidence>
<dbReference type="Proteomes" id="UP001183410">
    <property type="component" value="Unassembled WGS sequence"/>
</dbReference>
<dbReference type="PANTHER" id="PTHR30295:SF0">
    <property type="entry name" value="BACTERIOFERRITIN"/>
    <property type="match status" value="1"/>
</dbReference>
<dbReference type="PRINTS" id="PR00601">
    <property type="entry name" value="BACFERRITIN"/>
</dbReference>
<comment type="caution">
    <text evidence="12">The sequence shown here is derived from an EMBL/GenBank/DDBJ whole genome shotgun (WGS) entry which is preliminary data.</text>
</comment>
<evidence type="ECO:0000313" key="12">
    <source>
        <dbReference type="EMBL" id="MDT0264945.1"/>
    </source>
</evidence>
<organism evidence="12 13">
    <name type="scientific">Streptomyces chisholmiae</name>
    <dbReference type="NCBI Taxonomy" id="3075540"/>
    <lineage>
        <taxon>Bacteria</taxon>
        <taxon>Bacillati</taxon>
        <taxon>Actinomycetota</taxon>
        <taxon>Actinomycetes</taxon>
        <taxon>Kitasatosporales</taxon>
        <taxon>Streptomycetaceae</taxon>
        <taxon>Streptomyces</taxon>
    </lineage>
</organism>
<keyword evidence="5 9" id="KW-0479">Metal-binding</keyword>
<evidence type="ECO:0000256" key="7">
    <source>
        <dbReference type="ARBA" id="ARBA00036243"/>
    </source>
</evidence>
<protein>
    <recommendedName>
        <fullName evidence="9 10">Bacterioferritin</fullName>
        <ecNumber evidence="9">1.16.3.1</ecNumber>
    </recommendedName>
</protein>
<dbReference type="PROSITE" id="PS50905">
    <property type="entry name" value="FERRITIN_LIKE"/>
    <property type="match status" value="1"/>
</dbReference>
<dbReference type="EMBL" id="JAVREO010000001">
    <property type="protein sequence ID" value="MDT0264945.1"/>
    <property type="molecule type" value="Genomic_DNA"/>
</dbReference>
<dbReference type="InterPro" id="IPR009078">
    <property type="entry name" value="Ferritin-like_SF"/>
</dbReference>
<dbReference type="NCBIfam" id="TIGR00754">
    <property type="entry name" value="bfr"/>
    <property type="match status" value="1"/>
</dbReference>
<sequence>MQGDPQVIELLNEQLTAELTAINQYFLHAKMQENFGWTKLAAYTRSESFDEMRHAEVLTDRILFLDGLPNYQRLFHVRVGQTVTEMFQADRQIEVEAIDRLRRGVEVMREKGDITSAKIFEAILRDEEHHIDYLDTQLELIEKLGEPLYIAQQIEQPKDAGPTWGENGDSHAG</sequence>
<comment type="similarity">
    <text evidence="9 10">Belongs to the bacterioferritin family.</text>
</comment>
<dbReference type="Pfam" id="PF00210">
    <property type="entry name" value="Ferritin"/>
    <property type="match status" value="1"/>
</dbReference>
<comment type="subunit">
    <text evidence="2">Homooligomer of 24 subunits, arranged as 12 dimers, that are packed together to form an approximately spherical molecule with a central cavity, in which large amounts of iron can be deposited.</text>
</comment>
<dbReference type="SUPFAM" id="SSF47240">
    <property type="entry name" value="Ferritin-like"/>
    <property type="match status" value="1"/>
</dbReference>
<dbReference type="InterPro" id="IPR002024">
    <property type="entry name" value="Bacterioferritin"/>
</dbReference>
<dbReference type="GO" id="GO:0004322">
    <property type="term" value="F:ferroxidase activity"/>
    <property type="evidence" value="ECO:0007669"/>
    <property type="project" value="UniProtKB-EC"/>
</dbReference>
<gene>
    <name evidence="12" type="primary">bfr</name>
    <name evidence="12" type="ORF">RM844_01440</name>
</gene>
<evidence type="ECO:0000256" key="5">
    <source>
        <dbReference type="ARBA" id="ARBA00022723"/>
    </source>
</evidence>
<evidence type="ECO:0000256" key="4">
    <source>
        <dbReference type="ARBA" id="ARBA00022617"/>
    </source>
</evidence>
<evidence type="ECO:0000256" key="3">
    <source>
        <dbReference type="ARBA" id="ARBA00022434"/>
    </source>
</evidence>
<dbReference type="CDD" id="cd00907">
    <property type="entry name" value="Bacterioferritin"/>
    <property type="match status" value="1"/>
</dbReference>
<evidence type="ECO:0000313" key="13">
    <source>
        <dbReference type="Proteomes" id="UP001183410"/>
    </source>
</evidence>
<name>A0ABU2JIX2_9ACTN</name>
<proteinExistence type="inferred from homology"/>